<gene>
    <name evidence="2" type="ORF">H0I39_10755</name>
</gene>
<dbReference type="AlphaFoldDB" id="A0A853IX96"/>
<sequence length="88" mass="8582">MNQAVGGGHAIMNVASTKGGAPKGRNRQQVDVKGALVNAASQGARSELNVASGGQSPGSRSQVVSIDGPIVTGASGRGVNSTVNIGGR</sequence>
<feature type="region of interest" description="Disordered" evidence="1">
    <location>
        <begin position="44"/>
        <end position="69"/>
    </location>
</feature>
<accession>A0A853IX96</accession>
<dbReference type="Proteomes" id="UP000589716">
    <property type="component" value="Unassembled WGS sequence"/>
</dbReference>
<comment type="caution">
    <text evidence="2">The sequence shown here is derived from an EMBL/GenBank/DDBJ whole genome shotgun (WGS) entry which is preliminary data.</text>
</comment>
<evidence type="ECO:0000256" key="1">
    <source>
        <dbReference type="SAM" id="MobiDB-lite"/>
    </source>
</evidence>
<feature type="region of interest" description="Disordered" evidence="1">
    <location>
        <begin position="1"/>
        <end position="27"/>
    </location>
</feature>
<dbReference type="EMBL" id="JACCKX010000001">
    <property type="protein sequence ID" value="NZA02110.1"/>
    <property type="molecule type" value="Genomic_DNA"/>
</dbReference>
<protein>
    <submittedName>
        <fullName evidence="2">Uncharacterized protein</fullName>
    </submittedName>
</protein>
<feature type="compositionally biased region" description="Polar residues" evidence="1">
    <location>
        <begin position="52"/>
        <end position="64"/>
    </location>
</feature>
<reference evidence="2 3" key="1">
    <citation type="submission" date="2020-07" db="EMBL/GenBank/DDBJ databases">
        <authorList>
            <person name="Maaloum M."/>
        </authorList>
    </citation>
    <scope>NUCLEOTIDE SEQUENCE [LARGE SCALE GENOMIC DNA]</scope>
    <source>
        <strain evidence="2 3">GCS-AN-3</strain>
    </source>
</reference>
<evidence type="ECO:0000313" key="2">
    <source>
        <dbReference type="EMBL" id="NZA02110.1"/>
    </source>
</evidence>
<organism evidence="2 3">
    <name type="scientific">Ottowia beijingensis</name>
    <dbReference type="NCBI Taxonomy" id="1207057"/>
    <lineage>
        <taxon>Bacteria</taxon>
        <taxon>Pseudomonadati</taxon>
        <taxon>Pseudomonadota</taxon>
        <taxon>Betaproteobacteria</taxon>
        <taxon>Burkholderiales</taxon>
        <taxon>Comamonadaceae</taxon>
        <taxon>Ottowia</taxon>
    </lineage>
</organism>
<evidence type="ECO:0000313" key="3">
    <source>
        <dbReference type="Proteomes" id="UP000589716"/>
    </source>
</evidence>
<dbReference type="RefSeq" id="WP_180550474.1">
    <property type="nucleotide sequence ID" value="NZ_JACCKX010000001.1"/>
</dbReference>
<keyword evidence="3" id="KW-1185">Reference proteome</keyword>
<proteinExistence type="predicted"/>
<name>A0A853IX96_9BURK</name>